<dbReference type="GO" id="GO:0008270">
    <property type="term" value="F:zinc ion binding"/>
    <property type="evidence" value="ECO:0007669"/>
    <property type="project" value="UniProtKB-KW"/>
</dbReference>
<dbReference type="InterPro" id="IPR009057">
    <property type="entry name" value="Homeodomain-like_sf"/>
</dbReference>
<dbReference type="CDD" id="cd00167">
    <property type="entry name" value="SANT"/>
    <property type="match status" value="1"/>
</dbReference>
<dbReference type="GO" id="GO:0009739">
    <property type="term" value="P:response to gibberellin"/>
    <property type="evidence" value="ECO:0007669"/>
    <property type="project" value="TreeGrafter"/>
</dbReference>
<evidence type="ECO:0000256" key="4">
    <source>
        <dbReference type="ARBA" id="ARBA00023163"/>
    </source>
</evidence>
<dbReference type="PROSITE" id="PS50158">
    <property type="entry name" value="ZF_CCHC"/>
    <property type="match status" value="1"/>
</dbReference>
<keyword evidence="6" id="KW-0863">Zinc-finger</keyword>
<keyword evidence="13" id="KW-1185">Reference proteome</keyword>
<accession>A0A0E0LR56</accession>
<dbReference type="FunFam" id="1.10.10.60:FF:000009">
    <property type="entry name" value="transcription factor MYB1R1"/>
    <property type="match status" value="1"/>
</dbReference>
<dbReference type="GO" id="GO:0009744">
    <property type="term" value="P:response to sucrose"/>
    <property type="evidence" value="ECO:0007669"/>
    <property type="project" value="UniProtKB-ARBA"/>
</dbReference>
<feature type="domain" description="SANT" evidence="10">
    <location>
        <begin position="108"/>
        <end position="161"/>
    </location>
</feature>
<keyword evidence="3" id="KW-0238">DNA-binding</keyword>
<name>A0A0E0LR56_ORYPU</name>
<dbReference type="OMA" id="PQLMEQD"/>
<keyword evidence="5" id="KW-0539">Nucleus</keyword>
<dbReference type="PROSITE" id="PS50090">
    <property type="entry name" value="MYB_LIKE"/>
    <property type="match status" value="1"/>
</dbReference>
<feature type="region of interest" description="Disordered" evidence="7">
    <location>
        <begin position="1"/>
        <end position="115"/>
    </location>
</feature>
<keyword evidence="6" id="KW-0479">Metal-binding</keyword>
<dbReference type="PANTHER" id="PTHR44191">
    <property type="entry name" value="TRANSCRIPTION FACTOR KUA1"/>
    <property type="match status" value="1"/>
</dbReference>
<feature type="region of interest" description="Disordered" evidence="7">
    <location>
        <begin position="347"/>
        <end position="391"/>
    </location>
</feature>
<sequence>MTRDGAPPAAPPPGGAGGGGGGADGPRRCSQCGNHGHNARTCTARGPVKLFGVRIGDKPPPAAAAGGGGGGGMRKSASMGSLAQLAEGSAGGREEGYGSDGNDDKRRKRGEAWSEEEHKKFLLGLSKLGKGDWRGISRNYVGSRTPTQVASHAQKYFIRQTSAHRRKRRSSLFDMVIDDSDDQPLSGTSSQEVEVEENLEDAQLVTAPVIPPAPVPMLSSSSVPPPVPAMAPVAPGPVLTSASAALPVSAVAPQPDEKEPVASGSNTRETGIAIPEIMPPYGYPMMLPPYYPPAFVPMPYYGYVPVFYAPPGAVQATHEVVKPVAVHSKPPVHIDELYSMSELSLKGETSVKNGTPNSPLPPRPIGRPDRQSAFHGKGPADGSSNGLIPAK</sequence>
<dbReference type="AlphaFoldDB" id="A0A0E0LR56"/>
<dbReference type="STRING" id="4537.A0A0E0LR56"/>
<dbReference type="Gene3D" id="1.10.10.60">
    <property type="entry name" value="Homeodomain-like"/>
    <property type="match status" value="1"/>
</dbReference>
<evidence type="ECO:0000256" key="1">
    <source>
        <dbReference type="ARBA" id="ARBA00004123"/>
    </source>
</evidence>
<feature type="domain" description="HTH myb-type" evidence="11">
    <location>
        <begin position="105"/>
        <end position="161"/>
    </location>
</feature>
<dbReference type="GO" id="GO:0005634">
    <property type="term" value="C:nucleus"/>
    <property type="evidence" value="ECO:0007669"/>
    <property type="project" value="UniProtKB-SubCell"/>
</dbReference>
<dbReference type="Proteomes" id="UP000026962">
    <property type="component" value="Chromosome 8"/>
</dbReference>
<dbReference type="InterPro" id="IPR052245">
    <property type="entry name" value="Plant_Stress_Dev_TF"/>
</dbReference>
<keyword evidence="2" id="KW-0805">Transcription regulation</keyword>
<evidence type="ECO:0000313" key="12">
    <source>
        <dbReference type="EnsemblPlants" id="OPUNC08G02520.1"/>
    </source>
</evidence>
<feature type="compositionally biased region" description="Basic and acidic residues" evidence="7">
    <location>
        <begin position="92"/>
        <end position="115"/>
    </location>
</feature>
<dbReference type="eggNOG" id="ENOG502QUPG">
    <property type="taxonomic scope" value="Eukaryota"/>
</dbReference>
<evidence type="ECO:0000259" key="10">
    <source>
        <dbReference type="PROSITE" id="PS51293"/>
    </source>
</evidence>
<evidence type="ECO:0000313" key="13">
    <source>
        <dbReference type="Proteomes" id="UP000026962"/>
    </source>
</evidence>
<dbReference type="GO" id="GO:0003700">
    <property type="term" value="F:DNA-binding transcription factor activity"/>
    <property type="evidence" value="ECO:0007669"/>
    <property type="project" value="UniProtKB-ARBA"/>
</dbReference>
<evidence type="ECO:0000256" key="7">
    <source>
        <dbReference type="SAM" id="MobiDB-lite"/>
    </source>
</evidence>
<feature type="compositionally biased region" description="Polar residues" evidence="7">
    <location>
        <begin position="382"/>
        <end position="391"/>
    </location>
</feature>
<evidence type="ECO:0000259" key="9">
    <source>
        <dbReference type="PROSITE" id="PS50158"/>
    </source>
</evidence>
<feature type="compositionally biased region" description="Gly residues" evidence="7">
    <location>
        <begin position="15"/>
        <end position="24"/>
    </location>
</feature>
<evidence type="ECO:0000256" key="5">
    <source>
        <dbReference type="ARBA" id="ARBA00023242"/>
    </source>
</evidence>
<dbReference type="SMART" id="SM00717">
    <property type="entry name" value="SANT"/>
    <property type="match status" value="1"/>
</dbReference>
<comment type="subcellular location">
    <subcellularLocation>
        <location evidence="1">Nucleus</location>
    </subcellularLocation>
</comment>
<dbReference type="InterPro" id="IPR001878">
    <property type="entry name" value="Znf_CCHC"/>
</dbReference>
<dbReference type="HOGENOM" id="CLU_038424_0_0_1"/>
<reference evidence="12" key="1">
    <citation type="submission" date="2015-04" db="UniProtKB">
        <authorList>
            <consortium name="EnsemblPlants"/>
        </authorList>
    </citation>
    <scope>IDENTIFICATION</scope>
</reference>
<dbReference type="Pfam" id="PF00249">
    <property type="entry name" value="Myb_DNA-binding"/>
    <property type="match status" value="1"/>
</dbReference>
<feature type="domain" description="Myb-like" evidence="8">
    <location>
        <begin position="105"/>
        <end position="157"/>
    </location>
</feature>
<evidence type="ECO:0000259" key="8">
    <source>
        <dbReference type="PROSITE" id="PS50090"/>
    </source>
</evidence>
<keyword evidence="4" id="KW-0804">Transcription</keyword>
<dbReference type="InterPro" id="IPR017884">
    <property type="entry name" value="SANT_dom"/>
</dbReference>
<organism evidence="12">
    <name type="scientific">Oryza punctata</name>
    <name type="common">Red rice</name>
    <dbReference type="NCBI Taxonomy" id="4537"/>
    <lineage>
        <taxon>Eukaryota</taxon>
        <taxon>Viridiplantae</taxon>
        <taxon>Streptophyta</taxon>
        <taxon>Embryophyta</taxon>
        <taxon>Tracheophyta</taxon>
        <taxon>Spermatophyta</taxon>
        <taxon>Magnoliopsida</taxon>
        <taxon>Liliopsida</taxon>
        <taxon>Poales</taxon>
        <taxon>Poaceae</taxon>
        <taxon>BOP clade</taxon>
        <taxon>Oryzoideae</taxon>
        <taxon>Oryzeae</taxon>
        <taxon>Oryzinae</taxon>
        <taxon>Oryza</taxon>
    </lineage>
</organism>
<dbReference type="InterPro" id="IPR006447">
    <property type="entry name" value="Myb_dom_plants"/>
</dbReference>
<evidence type="ECO:0000256" key="3">
    <source>
        <dbReference type="ARBA" id="ARBA00023125"/>
    </source>
</evidence>
<dbReference type="PANTHER" id="PTHR44191:SF16">
    <property type="entry name" value="MYB TRANSCRIPTION FACTOR"/>
    <property type="match status" value="1"/>
</dbReference>
<dbReference type="PROSITE" id="PS51294">
    <property type="entry name" value="HTH_MYB"/>
    <property type="match status" value="1"/>
</dbReference>
<dbReference type="Gramene" id="OPUNC08G02520.1">
    <property type="protein sequence ID" value="OPUNC08G02520.1"/>
    <property type="gene ID" value="OPUNC08G02520"/>
</dbReference>
<dbReference type="GO" id="GO:0009723">
    <property type="term" value="P:response to ethylene"/>
    <property type="evidence" value="ECO:0007669"/>
    <property type="project" value="TreeGrafter"/>
</dbReference>
<dbReference type="EnsemblPlants" id="OPUNC08G02520.1">
    <property type="protein sequence ID" value="OPUNC08G02520.1"/>
    <property type="gene ID" value="OPUNC08G02520"/>
</dbReference>
<dbReference type="PROSITE" id="PS51293">
    <property type="entry name" value="SANT"/>
    <property type="match status" value="1"/>
</dbReference>
<feature type="domain" description="CCHC-type" evidence="9">
    <location>
        <begin position="27"/>
        <end position="42"/>
    </location>
</feature>
<dbReference type="SUPFAM" id="SSF46689">
    <property type="entry name" value="Homeodomain-like"/>
    <property type="match status" value="1"/>
</dbReference>
<evidence type="ECO:0000259" key="11">
    <source>
        <dbReference type="PROSITE" id="PS51294"/>
    </source>
</evidence>
<reference evidence="12" key="2">
    <citation type="submission" date="2018-05" db="EMBL/GenBank/DDBJ databases">
        <title>OpunRS2 (Oryza punctata Reference Sequence Version 2).</title>
        <authorList>
            <person name="Zhang J."/>
            <person name="Kudrna D."/>
            <person name="Lee S."/>
            <person name="Talag J."/>
            <person name="Welchert J."/>
            <person name="Wing R.A."/>
        </authorList>
    </citation>
    <scope>NUCLEOTIDE SEQUENCE [LARGE SCALE GENOMIC DNA]</scope>
</reference>
<evidence type="ECO:0000256" key="2">
    <source>
        <dbReference type="ARBA" id="ARBA00023015"/>
    </source>
</evidence>
<dbReference type="InterPro" id="IPR001005">
    <property type="entry name" value="SANT/Myb"/>
</dbReference>
<dbReference type="GO" id="GO:0003677">
    <property type="term" value="F:DNA binding"/>
    <property type="evidence" value="ECO:0007669"/>
    <property type="project" value="UniProtKB-KW"/>
</dbReference>
<dbReference type="NCBIfam" id="TIGR01557">
    <property type="entry name" value="myb_SHAQKYF"/>
    <property type="match status" value="1"/>
</dbReference>
<keyword evidence="6" id="KW-0862">Zinc</keyword>
<proteinExistence type="predicted"/>
<dbReference type="InterPro" id="IPR017930">
    <property type="entry name" value="Myb_dom"/>
</dbReference>
<protein>
    <submittedName>
        <fullName evidence="12">Uncharacterized protein</fullName>
    </submittedName>
</protein>
<evidence type="ECO:0000256" key="6">
    <source>
        <dbReference type="PROSITE-ProRule" id="PRU00047"/>
    </source>
</evidence>